<dbReference type="SUPFAM" id="SSF47923">
    <property type="entry name" value="Ypt/Rab-GAP domain of gyp1p"/>
    <property type="match status" value="1"/>
</dbReference>
<dbReference type="Pfam" id="PF00566">
    <property type="entry name" value="RabGAP-TBC"/>
    <property type="match status" value="1"/>
</dbReference>
<sequence length="707" mass="80105">MECNQPSEHFYLQPHVDSNAHKSISILEAPPLDVKESNFLSSILARRNREGLSTKDSHKLKEITRKNIPLFQRSHFWIMFSGGLEVKKITPNLYKDVCDDLLKDNNGQCKSMKLTSNSHYLTPMGCFILQKVLLVISELNPDIVYCPMLEQLGAIMLHFMDEEDVFACLTGILNRDLIEQTKTSNIISDTTLQDLLKLKEKKVYSKLESYVTSHAEAAGHKLVIFPSLRKFIFDRLPLPHLVRIVDCFLVEGPKIFYRVGLYLLNLFYTHSLTFKQLFCSSPHVLVATIGQYMLSLQIAPDIFIKSILKISLKSKQLLKLKQTNMAMSNSHNLDYTEDLISQQVVTINLHEVSDIIDPIHWQIVCGWLPLRMQIKKPFLLFTTNNDGCSLKTLYNKCEGEEQSLMIFRTASGEVLGAYLSSSLMDRHDGHQNLSFFGTGETFIFTLTPKSACYHWNGSKQVRSKVSTYVFVKPHCSDEEDAFMGKSMKRKGSSFVRTLSRRFSRRFLHTTPSGTPLDIPKSTISANHIKNNFEDEDDSPISIKPIEHESGNELGVLNEQPRGNRDTKLPLSNKNGVLFQDQADGKNEHVPCAGFNEEKFEIVEETNGLSHLDSHSSQIHPESVEDQAVHKRLSPDKNETDEHKRVALYISCDETRMVIGGGEGEGIAIDGDIHTGRSTWCSTFDNDPLSSAEHGDFTIIRLDVFGFH</sequence>
<dbReference type="PROSITE" id="PS50086">
    <property type="entry name" value="TBC_RABGAP"/>
    <property type="match status" value="1"/>
</dbReference>
<keyword evidence="3" id="KW-0770">Synapse</keyword>
<organism evidence="10 11">
    <name type="scientific">Hydra vulgaris</name>
    <name type="common">Hydra</name>
    <name type="synonym">Hydra attenuata</name>
    <dbReference type="NCBI Taxonomy" id="6087"/>
    <lineage>
        <taxon>Eukaryota</taxon>
        <taxon>Metazoa</taxon>
        <taxon>Cnidaria</taxon>
        <taxon>Hydrozoa</taxon>
        <taxon>Hydroidolina</taxon>
        <taxon>Anthoathecata</taxon>
        <taxon>Aplanulata</taxon>
        <taxon>Hydridae</taxon>
        <taxon>Hydra</taxon>
    </lineage>
</organism>
<dbReference type="PANTHER" id="PTHR23354:SF122">
    <property type="entry name" value="GTPASE-ACTIVATING PROTEIN SKYWALKER"/>
    <property type="match status" value="1"/>
</dbReference>
<proteinExistence type="predicted"/>
<evidence type="ECO:0000313" key="10">
    <source>
        <dbReference type="Proteomes" id="UP001652625"/>
    </source>
</evidence>
<dbReference type="SMART" id="SM00164">
    <property type="entry name" value="TBC"/>
    <property type="match status" value="1"/>
</dbReference>
<evidence type="ECO:0000256" key="2">
    <source>
        <dbReference type="ARBA" id="ARBA00004184"/>
    </source>
</evidence>
<evidence type="ECO:0000259" key="8">
    <source>
        <dbReference type="PROSITE" id="PS50086"/>
    </source>
</evidence>
<accession>A0ABM4BKV8</accession>
<evidence type="ECO:0000313" key="11">
    <source>
        <dbReference type="RefSeq" id="XP_065649653.1"/>
    </source>
</evidence>
<dbReference type="GeneID" id="101238076"/>
<dbReference type="Gene3D" id="1.10.8.270">
    <property type="entry name" value="putative rabgap domain of human tbc1 domain family member 14 like domains"/>
    <property type="match status" value="1"/>
</dbReference>
<evidence type="ECO:0000259" key="9">
    <source>
        <dbReference type="PROSITE" id="PS51886"/>
    </source>
</evidence>
<keyword evidence="10" id="KW-1185">Reference proteome</keyword>
<dbReference type="Gene3D" id="1.10.472.80">
    <property type="entry name" value="Ypt/Rab-GAP domain of gyp1p, domain 3"/>
    <property type="match status" value="1"/>
</dbReference>
<comment type="subcellular location">
    <subcellularLocation>
        <location evidence="1">Cytoplasmic vesicle membrane</location>
    </subcellularLocation>
    <subcellularLocation>
        <location evidence="2">Endomembrane system</location>
        <topology evidence="2">Peripheral membrane protein</topology>
    </subcellularLocation>
    <subcellularLocation>
        <location evidence="6">Synapse</location>
    </subcellularLocation>
</comment>
<evidence type="ECO:0000256" key="6">
    <source>
        <dbReference type="ARBA" id="ARBA00034103"/>
    </source>
</evidence>
<dbReference type="PROSITE" id="PS51886">
    <property type="entry name" value="TLDC"/>
    <property type="match status" value="1"/>
</dbReference>
<keyword evidence="4" id="KW-0472">Membrane</keyword>
<protein>
    <submittedName>
        <fullName evidence="11">GTPase-activating protein skywalker isoform X3</fullName>
    </submittedName>
</protein>
<dbReference type="SMART" id="SM00584">
    <property type="entry name" value="TLDc"/>
    <property type="match status" value="1"/>
</dbReference>
<keyword evidence="5" id="KW-0968">Cytoplasmic vesicle</keyword>
<feature type="region of interest" description="Disordered" evidence="7">
    <location>
        <begin position="547"/>
        <end position="570"/>
    </location>
</feature>
<dbReference type="InterPro" id="IPR000195">
    <property type="entry name" value="Rab-GAP-TBC_dom"/>
</dbReference>
<feature type="domain" description="TLDc" evidence="9">
    <location>
        <begin position="354"/>
        <end position="707"/>
    </location>
</feature>
<dbReference type="Proteomes" id="UP001652625">
    <property type="component" value="Chromosome 03"/>
</dbReference>
<gene>
    <name evidence="11" type="primary">LOC101238076</name>
</gene>
<dbReference type="RefSeq" id="XP_065649653.1">
    <property type="nucleotide sequence ID" value="XM_065793581.1"/>
</dbReference>
<name>A0ABM4BKV8_HYDVU</name>
<evidence type="ECO:0000256" key="1">
    <source>
        <dbReference type="ARBA" id="ARBA00004156"/>
    </source>
</evidence>
<dbReference type="PANTHER" id="PTHR23354">
    <property type="entry name" value="NUCLEOLAR PROTEIN 7/ESTROGEN RECEPTOR COACTIVATOR-RELATED"/>
    <property type="match status" value="1"/>
</dbReference>
<dbReference type="InterPro" id="IPR006571">
    <property type="entry name" value="TLDc_dom"/>
</dbReference>
<evidence type="ECO:0000256" key="5">
    <source>
        <dbReference type="ARBA" id="ARBA00023329"/>
    </source>
</evidence>
<evidence type="ECO:0000256" key="4">
    <source>
        <dbReference type="ARBA" id="ARBA00023136"/>
    </source>
</evidence>
<evidence type="ECO:0000256" key="7">
    <source>
        <dbReference type="SAM" id="MobiDB-lite"/>
    </source>
</evidence>
<evidence type="ECO:0000256" key="3">
    <source>
        <dbReference type="ARBA" id="ARBA00023018"/>
    </source>
</evidence>
<reference evidence="11" key="1">
    <citation type="submission" date="2025-08" db="UniProtKB">
        <authorList>
            <consortium name="RefSeq"/>
        </authorList>
    </citation>
    <scope>IDENTIFICATION</scope>
</reference>
<dbReference type="Pfam" id="PF07534">
    <property type="entry name" value="TLD"/>
    <property type="match status" value="2"/>
</dbReference>
<dbReference type="InterPro" id="IPR035969">
    <property type="entry name" value="Rab-GAP_TBC_sf"/>
</dbReference>
<feature type="domain" description="Rab-GAP TBC" evidence="8">
    <location>
        <begin position="67"/>
        <end position="252"/>
    </location>
</feature>